<reference evidence="8" key="2">
    <citation type="submission" date="2020-09" db="EMBL/GenBank/DDBJ databases">
        <authorList>
            <person name="Sun Q."/>
            <person name="Ohkuma M."/>
        </authorList>
    </citation>
    <scope>NUCLEOTIDE SEQUENCE</scope>
    <source>
        <strain evidence="8">JCM 13064</strain>
    </source>
</reference>
<evidence type="ECO:0000256" key="1">
    <source>
        <dbReference type="ARBA" id="ARBA00004651"/>
    </source>
</evidence>
<feature type="transmembrane region" description="Helical" evidence="6">
    <location>
        <begin position="123"/>
        <end position="144"/>
    </location>
</feature>
<sequence>MAAAAVAAFPTWEEWRFRLQPGEPEIRACFGGSMETSPLDPLRGDLDVLLRDVTAAAVPVLLVVVVFIACLGHKSARQEGRRAAGALALIAVLEPAVPAYGLPDPDDCGMITMLSPEWFATVLGSWGATQFCLLGAAALVLLAARITGIATAQRPAAGVTWRRVAALLVDYVILVVALPFVVALVLLVTGLDGSPSFATNWGLVNAMCVSPVSMDPDRLIALPMVLAYFWAQHSRQGWTLGKWLLRIRLAGAGEAKPGVGRVALRTLVFPGAVFVPVVGPFVLVIDVLWTFLDPDGRTLHDRLARTVVTPRVPSVKPLG</sequence>
<gene>
    <name evidence="8" type="ORF">GCM10007964_51200</name>
</gene>
<keyword evidence="4 6" id="KW-1133">Transmembrane helix</keyword>
<evidence type="ECO:0000256" key="3">
    <source>
        <dbReference type="ARBA" id="ARBA00022692"/>
    </source>
</evidence>
<dbReference type="GO" id="GO:0005886">
    <property type="term" value="C:plasma membrane"/>
    <property type="evidence" value="ECO:0007669"/>
    <property type="project" value="UniProtKB-SubCell"/>
</dbReference>
<evidence type="ECO:0000259" key="7">
    <source>
        <dbReference type="Pfam" id="PF06271"/>
    </source>
</evidence>
<keyword evidence="9" id="KW-1185">Reference proteome</keyword>
<comment type="subcellular location">
    <subcellularLocation>
        <location evidence="1">Cell membrane</location>
        <topology evidence="1">Multi-pass membrane protein</topology>
    </subcellularLocation>
</comment>
<keyword evidence="2" id="KW-1003">Cell membrane</keyword>
<feature type="transmembrane region" description="Helical" evidence="6">
    <location>
        <begin position="164"/>
        <end position="188"/>
    </location>
</feature>
<accession>A0A917RF00</accession>
<name>A0A917RF00_9ACTN</name>
<dbReference type="Proteomes" id="UP000645217">
    <property type="component" value="Unassembled WGS sequence"/>
</dbReference>
<comment type="caution">
    <text evidence="8">The sequence shown here is derived from an EMBL/GenBank/DDBJ whole genome shotgun (WGS) entry which is preliminary data.</text>
</comment>
<feature type="transmembrane region" description="Helical" evidence="6">
    <location>
        <begin position="83"/>
        <end position="103"/>
    </location>
</feature>
<evidence type="ECO:0000313" key="9">
    <source>
        <dbReference type="Proteomes" id="UP000645217"/>
    </source>
</evidence>
<feature type="domain" description="RDD" evidence="7">
    <location>
        <begin position="160"/>
        <end position="304"/>
    </location>
</feature>
<dbReference type="Pfam" id="PF06271">
    <property type="entry name" value="RDD"/>
    <property type="match status" value="1"/>
</dbReference>
<dbReference type="PANTHER" id="PTHR36115">
    <property type="entry name" value="PROLINE-RICH ANTIGEN HOMOLOG-RELATED"/>
    <property type="match status" value="1"/>
</dbReference>
<dbReference type="AlphaFoldDB" id="A0A917RF00"/>
<protein>
    <recommendedName>
        <fullName evidence="7">RDD domain-containing protein</fullName>
    </recommendedName>
</protein>
<proteinExistence type="predicted"/>
<evidence type="ECO:0000256" key="5">
    <source>
        <dbReference type="ARBA" id="ARBA00023136"/>
    </source>
</evidence>
<feature type="transmembrane region" description="Helical" evidence="6">
    <location>
        <begin position="267"/>
        <end position="292"/>
    </location>
</feature>
<evidence type="ECO:0000256" key="4">
    <source>
        <dbReference type="ARBA" id="ARBA00022989"/>
    </source>
</evidence>
<evidence type="ECO:0000313" key="8">
    <source>
        <dbReference type="EMBL" id="GGL02890.1"/>
    </source>
</evidence>
<evidence type="ECO:0000256" key="6">
    <source>
        <dbReference type="SAM" id="Phobius"/>
    </source>
</evidence>
<dbReference type="EMBL" id="BMNT01000030">
    <property type="protein sequence ID" value="GGL02890.1"/>
    <property type="molecule type" value="Genomic_DNA"/>
</dbReference>
<evidence type="ECO:0000256" key="2">
    <source>
        <dbReference type="ARBA" id="ARBA00022475"/>
    </source>
</evidence>
<feature type="transmembrane region" description="Helical" evidence="6">
    <location>
        <begin position="53"/>
        <end position="71"/>
    </location>
</feature>
<reference evidence="8" key="1">
    <citation type="journal article" date="2014" name="Int. J. Syst. Evol. Microbiol.">
        <title>Complete genome sequence of Corynebacterium casei LMG S-19264T (=DSM 44701T), isolated from a smear-ripened cheese.</title>
        <authorList>
            <consortium name="US DOE Joint Genome Institute (JGI-PGF)"/>
            <person name="Walter F."/>
            <person name="Albersmeier A."/>
            <person name="Kalinowski J."/>
            <person name="Ruckert C."/>
        </authorList>
    </citation>
    <scope>NUCLEOTIDE SEQUENCE</scope>
    <source>
        <strain evidence="8">JCM 13064</strain>
    </source>
</reference>
<organism evidence="8 9">
    <name type="scientific">Sphaerisporangium melleum</name>
    <dbReference type="NCBI Taxonomy" id="321316"/>
    <lineage>
        <taxon>Bacteria</taxon>
        <taxon>Bacillati</taxon>
        <taxon>Actinomycetota</taxon>
        <taxon>Actinomycetes</taxon>
        <taxon>Streptosporangiales</taxon>
        <taxon>Streptosporangiaceae</taxon>
        <taxon>Sphaerisporangium</taxon>
    </lineage>
</organism>
<dbReference type="InterPro" id="IPR010432">
    <property type="entry name" value="RDD"/>
</dbReference>
<dbReference type="InterPro" id="IPR051791">
    <property type="entry name" value="Pra-immunoreactive"/>
</dbReference>
<keyword evidence="5 6" id="KW-0472">Membrane</keyword>
<dbReference type="PANTHER" id="PTHR36115:SF6">
    <property type="entry name" value="PROLINE-RICH ANTIGEN HOMOLOG"/>
    <property type="match status" value="1"/>
</dbReference>
<keyword evidence="3 6" id="KW-0812">Transmembrane</keyword>